<organism evidence="2 3">
    <name type="scientific">Vairimorpha ceranae</name>
    <dbReference type="NCBI Taxonomy" id="40302"/>
    <lineage>
        <taxon>Eukaryota</taxon>
        <taxon>Fungi</taxon>
        <taxon>Fungi incertae sedis</taxon>
        <taxon>Microsporidia</taxon>
        <taxon>Nosematidae</taxon>
        <taxon>Vairimorpha</taxon>
    </lineage>
</organism>
<keyword evidence="3" id="KW-1185">Reference proteome</keyword>
<dbReference type="GeneID" id="36319913"/>
<dbReference type="AlphaFoldDB" id="A0A0F9WEE9"/>
<reference evidence="2 3" key="1">
    <citation type="journal article" date="2015" name="Environ. Microbiol.">
        <title>Genome analyses suggest the presence of polyploidy and recent human-driven expansions in eight global populations of the honeybee pathogen Nosema ceranae.</title>
        <authorList>
            <person name="Pelin A."/>
            <person name="Selman M."/>
            <person name="Aris-Brosou S."/>
            <person name="Farinelli L."/>
            <person name="Corradi N."/>
        </authorList>
    </citation>
    <scope>NUCLEOTIDE SEQUENCE [LARGE SCALE GENOMIC DNA]</scope>
    <source>
        <strain evidence="2 3">PA08 1199</strain>
    </source>
</reference>
<keyword evidence="1" id="KW-0812">Transmembrane</keyword>
<feature type="transmembrane region" description="Helical" evidence="1">
    <location>
        <begin position="12"/>
        <end position="38"/>
    </location>
</feature>
<evidence type="ECO:0000313" key="2">
    <source>
        <dbReference type="EMBL" id="KKO75170.1"/>
    </source>
</evidence>
<protein>
    <submittedName>
        <fullName evidence="2">Uncharacterized protein</fullName>
    </submittedName>
</protein>
<gene>
    <name evidence="2" type="ORF">AAJ76_290007206</name>
</gene>
<accession>A0A0F9WEE9</accession>
<proteinExistence type="predicted"/>
<dbReference type="EMBL" id="JPQZ01000029">
    <property type="protein sequence ID" value="KKO75170.1"/>
    <property type="molecule type" value="Genomic_DNA"/>
</dbReference>
<evidence type="ECO:0000313" key="3">
    <source>
        <dbReference type="Proteomes" id="UP000034350"/>
    </source>
</evidence>
<name>A0A0F9WEE9_9MICR</name>
<keyword evidence="1" id="KW-1133">Transmembrane helix</keyword>
<comment type="caution">
    <text evidence="2">The sequence shown here is derived from an EMBL/GenBank/DDBJ whole genome shotgun (WGS) entry which is preliminary data.</text>
</comment>
<dbReference type="RefSeq" id="XP_024330912.1">
    <property type="nucleotide sequence ID" value="XM_024474983.1"/>
</dbReference>
<keyword evidence="1" id="KW-0472">Membrane</keyword>
<sequence length="41" mass="4657">MVEEREHLNGILSLLMSSLFLWLLGGELYIFSSLAFIVSNL</sequence>
<evidence type="ECO:0000256" key="1">
    <source>
        <dbReference type="SAM" id="Phobius"/>
    </source>
</evidence>
<dbReference type="VEuPathDB" id="MicrosporidiaDB:AAJ76_290007206"/>
<dbReference type="Proteomes" id="UP000034350">
    <property type="component" value="Unassembled WGS sequence"/>
</dbReference>